<dbReference type="InterPro" id="IPR036477">
    <property type="entry name" value="Formyl_transf_N_sf"/>
</dbReference>
<dbReference type="InterPro" id="IPR011034">
    <property type="entry name" value="Formyl_transferase-like_C_sf"/>
</dbReference>
<name>A0AB39J5V1_9BACT</name>
<organism evidence="3">
    <name type="scientific">Candidatus Nanosynbacter sp. TM7-074</name>
    <dbReference type="NCBI Taxonomy" id="3158573"/>
    <lineage>
        <taxon>Bacteria</taxon>
        <taxon>Candidatus Saccharimonadota</taxon>
        <taxon>Candidatus Saccharimonadia</taxon>
        <taxon>Candidatus Nanosynbacterales</taxon>
        <taxon>Candidatus Nanosynbacteraceae</taxon>
        <taxon>Candidatus Nanosynbacter</taxon>
    </lineage>
</organism>
<protein>
    <recommendedName>
        <fullName evidence="1">methionyl-tRNA formyltransferase</fullName>
        <ecNumber evidence="1">2.1.2.9</ecNumber>
    </recommendedName>
</protein>
<dbReference type="Gene3D" id="3.40.50.12230">
    <property type="match status" value="1"/>
</dbReference>
<dbReference type="InterPro" id="IPR002376">
    <property type="entry name" value="Formyl_transf_N"/>
</dbReference>
<accession>A0AB39J5V1</accession>
<dbReference type="SUPFAM" id="SSF50486">
    <property type="entry name" value="FMT C-terminal domain-like"/>
    <property type="match status" value="1"/>
</dbReference>
<keyword evidence="3" id="KW-0808">Transferase</keyword>
<evidence type="ECO:0000259" key="2">
    <source>
        <dbReference type="Pfam" id="PF00551"/>
    </source>
</evidence>
<dbReference type="NCBIfam" id="TIGR00460">
    <property type="entry name" value="fmt"/>
    <property type="match status" value="1"/>
</dbReference>
<dbReference type="InterPro" id="IPR041711">
    <property type="entry name" value="Met-tRNA-FMT_N"/>
</dbReference>
<dbReference type="CDD" id="cd08646">
    <property type="entry name" value="FMT_core_Met-tRNA-FMT_N"/>
    <property type="match status" value="1"/>
</dbReference>
<dbReference type="SUPFAM" id="SSF53328">
    <property type="entry name" value="Formyltransferase"/>
    <property type="match status" value="1"/>
</dbReference>
<dbReference type="GO" id="GO:0004479">
    <property type="term" value="F:methionyl-tRNA formyltransferase activity"/>
    <property type="evidence" value="ECO:0007669"/>
    <property type="project" value="UniProtKB-EC"/>
</dbReference>
<dbReference type="InterPro" id="IPR005794">
    <property type="entry name" value="Fmt"/>
</dbReference>
<feature type="domain" description="Formyl transferase N-terminal" evidence="2">
    <location>
        <begin position="7"/>
        <end position="181"/>
    </location>
</feature>
<dbReference type="RefSeq" id="WP_369000487.1">
    <property type="nucleotide sequence ID" value="NZ_CP158487.1"/>
</dbReference>
<dbReference type="Pfam" id="PF00551">
    <property type="entry name" value="Formyl_trans_N"/>
    <property type="match status" value="1"/>
</dbReference>
<dbReference type="PANTHER" id="PTHR11138">
    <property type="entry name" value="METHIONYL-TRNA FORMYLTRANSFERASE"/>
    <property type="match status" value="1"/>
</dbReference>
<reference evidence="3" key="1">
    <citation type="submission" date="2024-06" db="EMBL/GenBank/DDBJ databases">
        <authorList>
            <person name="Atkinson C."/>
            <person name="McLean J."/>
            <person name="Gallagher L."/>
            <person name="Bor B."/>
            <person name="Mougous J."/>
        </authorList>
    </citation>
    <scope>NUCLEOTIDE SEQUENCE</scope>
    <source>
        <strain evidence="3">TM7-074</strain>
    </source>
</reference>
<gene>
    <name evidence="3" type="primary">fmt</name>
    <name evidence="3" type="ORF">TM074_00735</name>
</gene>
<evidence type="ECO:0000256" key="1">
    <source>
        <dbReference type="ARBA" id="ARBA00012261"/>
    </source>
</evidence>
<dbReference type="EC" id="2.1.2.9" evidence="1"/>
<proteinExistence type="predicted"/>
<dbReference type="AlphaFoldDB" id="A0AB39J5V1"/>
<dbReference type="EMBL" id="CP158487">
    <property type="protein sequence ID" value="XDN89219.1"/>
    <property type="molecule type" value="Genomic_DNA"/>
</dbReference>
<evidence type="ECO:0000313" key="3">
    <source>
        <dbReference type="EMBL" id="XDN89219.1"/>
    </source>
</evidence>
<sequence length="297" mass="32973">MTKISPKIVFFGTENYSLITLKALVDNGFNVVCVVTKPDTRRGRGHKLAEPPVKTFAKSHNIPVLQPNKVSEITEHIKRLQPVTGILVAYGKIIPQSIIDLFTPGIINVHPSLLPKYRGPSPIEAAIANRDHETGVSIMQLDSKMDAGPIYSQITQPLTRKETKPELYDKLFHDGTALLINNLPDIIDNTVVTPTPQNESDATYCQLLTKEDSRINPERMTAVEAEAHVRAHLGFPRSRMTINNRDIIITKSHCNNTPKSPLDQKFSDGNYLIIDELIAPTSGKKMTAEAFLRGHQG</sequence>
<dbReference type="PANTHER" id="PTHR11138:SF5">
    <property type="entry name" value="METHIONYL-TRNA FORMYLTRANSFERASE, MITOCHONDRIAL"/>
    <property type="match status" value="1"/>
</dbReference>